<evidence type="ECO:0000259" key="1">
    <source>
        <dbReference type="Pfam" id="PF07498"/>
    </source>
</evidence>
<organism evidence="2 3">
    <name type="scientific">Domibacillus aminovorans</name>
    <dbReference type="NCBI Taxonomy" id="29332"/>
    <lineage>
        <taxon>Bacteria</taxon>
        <taxon>Bacillati</taxon>
        <taxon>Bacillota</taxon>
        <taxon>Bacilli</taxon>
        <taxon>Bacillales</taxon>
        <taxon>Bacillaceae</taxon>
        <taxon>Domibacillus</taxon>
    </lineage>
</organism>
<keyword evidence="3" id="KW-1185">Reference proteome</keyword>
<dbReference type="EMBL" id="LQWY01000014">
    <property type="protein sequence ID" value="OAH61963.1"/>
    <property type="molecule type" value="Genomic_DNA"/>
</dbReference>
<evidence type="ECO:0000313" key="3">
    <source>
        <dbReference type="Proteomes" id="UP000076935"/>
    </source>
</evidence>
<dbReference type="SUPFAM" id="SSF68912">
    <property type="entry name" value="Rho N-terminal domain-like"/>
    <property type="match status" value="1"/>
</dbReference>
<dbReference type="Pfam" id="PF07498">
    <property type="entry name" value="Rho_N"/>
    <property type="match status" value="1"/>
</dbReference>
<reference evidence="2 3" key="1">
    <citation type="submission" date="2016-01" db="EMBL/GenBank/DDBJ databases">
        <title>Investigation of taxonomic status of Bacillus aminovorans.</title>
        <authorList>
            <person name="Verma A."/>
            <person name="Pal Y."/>
            <person name="Krishnamurthi S."/>
        </authorList>
    </citation>
    <scope>NUCLEOTIDE SEQUENCE [LARGE SCALE GENOMIC DNA]</scope>
    <source>
        <strain evidence="2 3">DSM 1314</strain>
    </source>
</reference>
<name>A0A177L8R1_9BACI</name>
<dbReference type="Gene3D" id="1.10.720.10">
    <property type="match status" value="1"/>
</dbReference>
<dbReference type="Proteomes" id="UP000076935">
    <property type="component" value="Unassembled WGS sequence"/>
</dbReference>
<dbReference type="GO" id="GO:0006353">
    <property type="term" value="P:DNA-templated transcription termination"/>
    <property type="evidence" value="ECO:0007669"/>
    <property type="project" value="InterPro"/>
</dbReference>
<dbReference type="InterPro" id="IPR036269">
    <property type="entry name" value="Rho_N_sf"/>
</dbReference>
<dbReference type="AlphaFoldDB" id="A0A177L8R1"/>
<protein>
    <recommendedName>
        <fullName evidence="1">Rho termination factor-like N-terminal domain-containing protein</fullName>
    </recommendedName>
</protein>
<sequence length="87" mass="9854">MKFYGHGIVWDKDNDKALCTFENGEYETDDQRAIDLLTEAGFEHDAEEPKSITEMGVPDLKKLAKQQGIEGYSKMDKEELLAVLVSE</sequence>
<dbReference type="STRING" id="29332.AWH48_11530"/>
<evidence type="ECO:0000313" key="2">
    <source>
        <dbReference type="EMBL" id="OAH61963.1"/>
    </source>
</evidence>
<accession>A0A177L8R1</accession>
<comment type="caution">
    <text evidence="2">The sequence shown here is derived from an EMBL/GenBank/DDBJ whole genome shotgun (WGS) entry which is preliminary data.</text>
</comment>
<proteinExistence type="predicted"/>
<dbReference type="RefSeq" id="WP_063965108.1">
    <property type="nucleotide sequence ID" value="NZ_JBCNAN010000021.1"/>
</dbReference>
<dbReference type="InterPro" id="IPR011112">
    <property type="entry name" value="Rho-like_N"/>
</dbReference>
<gene>
    <name evidence="2" type="ORF">AWH49_11105</name>
</gene>
<feature type="domain" description="Rho termination factor-like N-terminal" evidence="1">
    <location>
        <begin position="53"/>
        <end position="81"/>
    </location>
</feature>